<evidence type="ECO:0000313" key="9">
    <source>
        <dbReference type="Proteomes" id="UP000290900"/>
    </source>
</evidence>
<dbReference type="InterPro" id="IPR020568">
    <property type="entry name" value="Ribosomal_Su5_D2-typ_SF"/>
</dbReference>
<dbReference type="InterPro" id="IPR014721">
    <property type="entry name" value="Ribsml_uS5_D2-typ_fold_subgr"/>
</dbReference>
<keyword evidence="5" id="KW-0539">Nucleus</keyword>
<feature type="region of interest" description="Disordered" evidence="6">
    <location>
        <begin position="361"/>
        <end position="389"/>
    </location>
</feature>
<dbReference type="Gene3D" id="3.30.230.10">
    <property type="match status" value="1"/>
</dbReference>
<dbReference type="Pfam" id="PF13589">
    <property type="entry name" value="HATPase_c_3"/>
    <property type="match status" value="1"/>
</dbReference>
<dbReference type="PANTHER" id="PTHR10073:SF12">
    <property type="entry name" value="DNA MISMATCH REPAIR PROTEIN MLH1"/>
    <property type="match status" value="1"/>
</dbReference>
<dbReference type="NCBIfam" id="TIGR00585">
    <property type="entry name" value="mutl"/>
    <property type="match status" value="1"/>
</dbReference>
<dbReference type="InterPro" id="IPR036890">
    <property type="entry name" value="HATPase_C_sf"/>
</dbReference>
<dbReference type="AlphaFoldDB" id="A0A448YPR5"/>
<organism evidence="8 9">
    <name type="scientific">Brettanomyces naardenensis</name>
    <name type="common">Yeast</name>
    <dbReference type="NCBI Taxonomy" id="13370"/>
    <lineage>
        <taxon>Eukaryota</taxon>
        <taxon>Fungi</taxon>
        <taxon>Dikarya</taxon>
        <taxon>Ascomycota</taxon>
        <taxon>Saccharomycotina</taxon>
        <taxon>Pichiomycetes</taxon>
        <taxon>Pichiales</taxon>
        <taxon>Pichiaceae</taxon>
        <taxon>Brettanomyces</taxon>
    </lineage>
</organism>
<evidence type="ECO:0000259" key="7">
    <source>
        <dbReference type="SMART" id="SM01340"/>
    </source>
</evidence>
<dbReference type="InterPro" id="IPR014762">
    <property type="entry name" value="DNA_mismatch_repair_CS"/>
</dbReference>
<feature type="domain" description="DNA mismatch repair protein S5" evidence="7">
    <location>
        <begin position="219"/>
        <end position="341"/>
    </location>
</feature>
<dbReference type="PANTHER" id="PTHR10073">
    <property type="entry name" value="DNA MISMATCH REPAIR PROTEIN MLH, PMS, MUTL"/>
    <property type="match status" value="1"/>
</dbReference>
<name>A0A448YPR5_BRENA</name>
<sequence>MPRIRPLDKTVVNRIAAGEIIIAPSNALKEMLENSIDANSTNIEIGVKDGGLKFLQITDNGSGIDKDDLPLLCERFTTSKLTKFEDLQSISTYGFRGEALASISHISHLSVITKTAKDECAWKCYYLDGKLVPPPTGGNSEPRPIAGKDGTSIIVEDLFYNVPSRLRSLRSHSEEYARILDVVSKYAIHTGHIGFTCKKLGGSSTDLVIRKDMSRRDRIRTVFGSSVANELVEVNVDADLDIGLNRCYGYVTNSNYENKKSIRPVIFINNRLVACDPLRRAINQLYTTYLPKGHKPFIYLALEIDPKDVDVNVHPTKREVRFLNEEEIIERISSGIEAKLSSLDSSRKFLTQQVITVSQRVEERQEKRLEEEQVADEERQPRKKRAIGSIQQFKRPYEKEMVRTDFSQSTLASFVSKDSGSIGGAEIEDGDDTSDVADQKTLPTIINLASVKELRKEVQSEASREFTALFAKHSIIGVADFSRRLLCLQYDVRLYLVDYASVCNEFFYQVGLSDFGNFGKIRFTNPVDIKALLQKEIYDNKELMEQYADPLALDELVQSVYVEMAEMLNEYFSIEIDNSIEGEPKLVTIPMLVKNYMPSFNKLSLFLFKVGNNVNWEDEKECLGGILRQLALLYVPEPLDDDAEEDRESREKTGKFLEDVIFPLIKKRFIGTKNLVRDVVEIANLPGLYKVFERC</sequence>
<comment type="subcellular location">
    <subcellularLocation>
        <location evidence="1">Nucleus</location>
    </subcellularLocation>
</comment>
<evidence type="ECO:0000256" key="1">
    <source>
        <dbReference type="ARBA" id="ARBA00004123"/>
    </source>
</evidence>
<dbReference type="PROSITE" id="PS00058">
    <property type="entry name" value="DNA_MISMATCH_REPAIR_1"/>
    <property type="match status" value="1"/>
</dbReference>
<dbReference type="FunFam" id="3.30.565.10:FF:000033">
    <property type="entry name" value="DNA mismatch repair protein Mlh1"/>
    <property type="match status" value="1"/>
</dbReference>
<dbReference type="InterPro" id="IPR013507">
    <property type="entry name" value="DNA_mismatch_S5_2-like"/>
</dbReference>
<dbReference type="OrthoDB" id="10263226at2759"/>
<protein>
    <submittedName>
        <fullName evidence="8">DEKNAAC103958</fullName>
    </submittedName>
</protein>
<dbReference type="SMART" id="SM01340">
    <property type="entry name" value="DNA_mis_repair"/>
    <property type="match status" value="1"/>
</dbReference>
<dbReference type="InterPro" id="IPR038973">
    <property type="entry name" value="MutL/Mlh/Pms-like"/>
</dbReference>
<gene>
    <name evidence="8" type="ORF">BRENAR_LOCUS3598</name>
</gene>
<dbReference type="Pfam" id="PF01119">
    <property type="entry name" value="DNA_mis_repair"/>
    <property type="match status" value="1"/>
</dbReference>
<proteinExistence type="inferred from homology"/>
<evidence type="ECO:0000256" key="5">
    <source>
        <dbReference type="ARBA" id="ARBA00023242"/>
    </source>
</evidence>
<dbReference type="GO" id="GO:0140664">
    <property type="term" value="F:ATP-dependent DNA damage sensor activity"/>
    <property type="evidence" value="ECO:0007669"/>
    <property type="project" value="InterPro"/>
</dbReference>
<dbReference type="FunFam" id="3.30.230.10:FF:000014">
    <property type="entry name" value="DNA mismatch repair protein Mlh1"/>
    <property type="match status" value="1"/>
</dbReference>
<dbReference type="GO" id="GO:0032389">
    <property type="term" value="C:MutLalpha complex"/>
    <property type="evidence" value="ECO:0007669"/>
    <property type="project" value="TreeGrafter"/>
</dbReference>
<dbReference type="Pfam" id="PF16413">
    <property type="entry name" value="Mlh1_C"/>
    <property type="match status" value="1"/>
</dbReference>
<dbReference type="STRING" id="13370.A0A448YPR5"/>
<keyword evidence="3" id="KW-0227">DNA damage</keyword>
<evidence type="ECO:0000256" key="4">
    <source>
        <dbReference type="ARBA" id="ARBA00023204"/>
    </source>
</evidence>
<reference evidence="8 9" key="1">
    <citation type="submission" date="2018-12" db="EMBL/GenBank/DDBJ databases">
        <authorList>
            <person name="Tiukova I."/>
            <person name="Dainat J."/>
        </authorList>
    </citation>
    <scope>NUCLEOTIDE SEQUENCE [LARGE SCALE GENOMIC DNA]</scope>
</reference>
<evidence type="ECO:0000256" key="6">
    <source>
        <dbReference type="SAM" id="MobiDB-lite"/>
    </source>
</evidence>
<evidence type="ECO:0000256" key="2">
    <source>
        <dbReference type="ARBA" id="ARBA00006082"/>
    </source>
</evidence>
<dbReference type="InterPro" id="IPR032189">
    <property type="entry name" value="Mlh1_C"/>
</dbReference>
<dbReference type="GO" id="GO:0006298">
    <property type="term" value="P:mismatch repair"/>
    <property type="evidence" value="ECO:0007669"/>
    <property type="project" value="InterPro"/>
</dbReference>
<dbReference type="FunCoup" id="A0A448YPR5">
    <property type="interactions" value="768"/>
</dbReference>
<dbReference type="SUPFAM" id="SSF55874">
    <property type="entry name" value="ATPase domain of HSP90 chaperone/DNA topoisomerase II/histidine kinase"/>
    <property type="match status" value="1"/>
</dbReference>
<dbReference type="CDD" id="cd03483">
    <property type="entry name" value="MutL_Trans_MLH1"/>
    <property type="match status" value="1"/>
</dbReference>
<dbReference type="GO" id="GO:0005524">
    <property type="term" value="F:ATP binding"/>
    <property type="evidence" value="ECO:0007669"/>
    <property type="project" value="InterPro"/>
</dbReference>
<evidence type="ECO:0000256" key="3">
    <source>
        <dbReference type="ARBA" id="ARBA00022763"/>
    </source>
</evidence>
<keyword evidence="4" id="KW-0234">DNA repair</keyword>
<dbReference type="Proteomes" id="UP000290900">
    <property type="component" value="Unassembled WGS sequence"/>
</dbReference>
<dbReference type="InParanoid" id="A0A448YPR5"/>
<feature type="compositionally biased region" description="Basic and acidic residues" evidence="6">
    <location>
        <begin position="361"/>
        <end position="380"/>
    </location>
</feature>
<dbReference type="GO" id="GO:0030983">
    <property type="term" value="F:mismatched DNA binding"/>
    <property type="evidence" value="ECO:0007669"/>
    <property type="project" value="InterPro"/>
</dbReference>
<dbReference type="Gene3D" id="3.30.565.10">
    <property type="entry name" value="Histidine kinase-like ATPase, C-terminal domain"/>
    <property type="match status" value="1"/>
</dbReference>
<dbReference type="GO" id="GO:0061982">
    <property type="term" value="P:meiosis I cell cycle process"/>
    <property type="evidence" value="ECO:0007669"/>
    <property type="project" value="UniProtKB-ARBA"/>
</dbReference>
<dbReference type="SUPFAM" id="SSF54211">
    <property type="entry name" value="Ribosomal protein S5 domain 2-like"/>
    <property type="match status" value="1"/>
</dbReference>
<accession>A0A448YPR5</accession>
<keyword evidence="9" id="KW-1185">Reference proteome</keyword>
<evidence type="ECO:0000313" key="8">
    <source>
        <dbReference type="EMBL" id="VEU22867.1"/>
    </source>
</evidence>
<comment type="similarity">
    <text evidence="2">Belongs to the DNA mismatch repair MutL/HexB family.</text>
</comment>
<dbReference type="EMBL" id="CAACVR010000032">
    <property type="protein sequence ID" value="VEU22867.1"/>
    <property type="molecule type" value="Genomic_DNA"/>
</dbReference>
<dbReference type="InterPro" id="IPR002099">
    <property type="entry name" value="MutL/Mlh/PMS"/>
</dbReference>
<dbReference type="CDD" id="cd16926">
    <property type="entry name" value="HATPase_MutL-MLH-PMS-like"/>
    <property type="match status" value="1"/>
</dbReference>
<dbReference type="GO" id="GO:0016887">
    <property type="term" value="F:ATP hydrolysis activity"/>
    <property type="evidence" value="ECO:0007669"/>
    <property type="project" value="InterPro"/>
</dbReference>